<evidence type="ECO:0000313" key="2">
    <source>
        <dbReference type="Proteomes" id="UP001165190"/>
    </source>
</evidence>
<dbReference type="PANTHER" id="PTHR33116:SF86">
    <property type="entry name" value="REVERSE TRANSCRIPTASE DOMAIN-CONTAINING PROTEIN"/>
    <property type="match status" value="1"/>
</dbReference>
<evidence type="ECO:0000313" key="1">
    <source>
        <dbReference type="EMBL" id="GMI70748.1"/>
    </source>
</evidence>
<reference evidence="1" key="1">
    <citation type="submission" date="2023-05" db="EMBL/GenBank/DDBJ databases">
        <title>Genome and transcriptome analyses reveal genes involved in the formation of fine ridges on petal epidermal cells in Hibiscus trionum.</title>
        <authorList>
            <person name="Koshimizu S."/>
            <person name="Masuda S."/>
            <person name="Ishii T."/>
            <person name="Shirasu K."/>
            <person name="Hoshino A."/>
            <person name="Arita M."/>
        </authorList>
    </citation>
    <scope>NUCLEOTIDE SEQUENCE</scope>
    <source>
        <strain evidence="1">Hamamatsu line</strain>
    </source>
</reference>
<evidence type="ECO:0008006" key="3">
    <source>
        <dbReference type="Google" id="ProtNLM"/>
    </source>
</evidence>
<sequence>MERLGHSIPHSIDSRNWSPFKLARHGSPISHLFFANDLILYARADVNNAINVERILNCFGKFSGHCVNKKKTTIFFSPNTNVGLQQAISDRLGFHVVTSFGKYLGTPILHVGVSNDRFDFFIDKIQSCLEGWSAKHLSFMGRVTLVKSILLRIPSYLMQTITLPSSVCSTIEKIVRRFIWGSSATAKLLSLIN</sequence>
<proteinExistence type="predicted"/>
<keyword evidence="2" id="KW-1185">Reference proteome</keyword>
<dbReference type="PANTHER" id="PTHR33116">
    <property type="entry name" value="REVERSE TRANSCRIPTASE ZINC-BINDING DOMAIN-CONTAINING PROTEIN-RELATED-RELATED"/>
    <property type="match status" value="1"/>
</dbReference>
<name>A0A9W7H5D9_HIBTR</name>
<dbReference type="Proteomes" id="UP001165190">
    <property type="component" value="Unassembled WGS sequence"/>
</dbReference>
<protein>
    <recommendedName>
        <fullName evidence="3">Reverse transcriptase</fullName>
    </recommendedName>
</protein>
<dbReference type="AlphaFoldDB" id="A0A9W7H5D9"/>
<dbReference type="OrthoDB" id="1000481at2759"/>
<gene>
    <name evidence="1" type="ORF">HRI_000744100</name>
</gene>
<organism evidence="1 2">
    <name type="scientific">Hibiscus trionum</name>
    <name type="common">Flower of an hour</name>
    <dbReference type="NCBI Taxonomy" id="183268"/>
    <lineage>
        <taxon>Eukaryota</taxon>
        <taxon>Viridiplantae</taxon>
        <taxon>Streptophyta</taxon>
        <taxon>Embryophyta</taxon>
        <taxon>Tracheophyta</taxon>
        <taxon>Spermatophyta</taxon>
        <taxon>Magnoliopsida</taxon>
        <taxon>eudicotyledons</taxon>
        <taxon>Gunneridae</taxon>
        <taxon>Pentapetalae</taxon>
        <taxon>rosids</taxon>
        <taxon>malvids</taxon>
        <taxon>Malvales</taxon>
        <taxon>Malvaceae</taxon>
        <taxon>Malvoideae</taxon>
        <taxon>Hibiscus</taxon>
    </lineage>
</organism>
<accession>A0A9W7H5D9</accession>
<comment type="caution">
    <text evidence="1">The sequence shown here is derived from an EMBL/GenBank/DDBJ whole genome shotgun (WGS) entry which is preliminary data.</text>
</comment>
<dbReference type="EMBL" id="BSYR01000009">
    <property type="protein sequence ID" value="GMI70748.1"/>
    <property type="molecule type" value="Genomic_DNA"/>
</dbReference>